<dbReference type="InterPro" id="IPR018253">
    <property type="entry name" value="DnaJ_domain_CS"/>
</dbReference>
<dbReference type="InterPro" id="IPR036869">
    <property type="entry name" value="J_dom_sf"/>
</dbReference>
<sequence length="769" mass="85333">MECNRDEAVRAKLIAERKMETKDYSGAKKFALKAQNLYPGLEGISQMLTTINVYVSAENKISGEVDFYGVLGVPPSVDDETLKKQYRRLALVLHPDKNKSVGADGAFKLLSEAWSLLSDKTKRLAYNQRRGPRGFYQKVEIHSSAPSVRPRENGFHSFSGRPASAPKARPSAAPSAVPTPCHKRSDTFWTICHRCKMHYEYLKVYLNNTLLCPNCHEPFIAKETAAPFSHSMSSNSTTGQNHQGSTAQSSSGTSGPGSNAPRPGSNAPRPGSNPPRPGSNASRPGSNPPRPGSNAPRPGSNAPRPVPTGQNAFNYADLRQGQPSSSASGNSLDPSIALRQEKLKRDQDASQIFSSFFKGQTLNKKSRVDTDDYPFGENTAHWPAMGNNNGSGSSGSNRGDSEARSIHGFPGSHQKPKSFRELTPNELRYLLAQKGLNEIQKKLDEWKPKTSAKAEGMKKEQAKTAYYQGKYIGKQHDMNGINEPSASQRSDPVKNSCHSASDVEKEGNPEAASMNVPDPDFHDFDLDRSENSFLDNDVWAAYDDDDGMPRFYALISKVISRKPFKVKLSWLNSRTNSEFATIDWVGSGFYKTCGEFRVGNHKNYTSINSFSHKVKWFKGPRGTVQIFPKKGDVWALYRNWSPDWNEHTPDEVIHKYEMTLVLNDYSEEEGISVAPLVKVDGFRTVFYPHMDAEKIRRIPKEEMFRFSHQVPNYLLTGEEAKNAPKDCQELDPASTPVELLQVATEVEGPTGNNNGHVMDTERQSVTQVG</sequence>
<accession>A0AAV3R5Z1</accession>
<feature type="compositionally biased region" description="Low complexity" evidence="1">
    <location>
        <begin position="162"/>
        <end position="180"/>
    </location>
</feature>
<evidence type="ECO:0000259" key="2">
    <source>
        <dbReference type="PROSITE" id="PS50076"/>
    </source>
</evidence>
<evidence type="ECO:0000256" key="1">
    <source>
        <dbReference type="SAM" id="MobiDB-lite"/>
    </source>
</evidence>
<dbReference type="PROSITE" id="PS50076">
    <property type="entry name" value="DNAJ_2"/>
    <property type="match status" value="1"/>
</dbReference>
<dbReference type="InterPro" id="IPR024593">
    <property type="entry name" value="DUF3444"/>
</dbReference>
<dbReference type="PROSITE" id="PS00636">
    <property type="entry name" value="DNAJ_1"/>
    <property type="match status" value="1"/>
</dbReference>
<dbReference type="InterPro" id="IPR001623">
    <property type="entry name" value="DnaJ_domain"/>
</dbReference>
<dbReference type="CDD" id="cd06257">
    <property type="entry name" value="DnaJ"/>
    <property type="match status" value="1"/>
</dbReference>
<feature type="region of interest" description="Disordered" evidence="1">
    <location>
        <begin position="747"/>
        <end position="769"/>
    </location>
</feature>
<dbReference type="Pfam" id="PF11926">
    <property type="entry name" value="DUF3444"/>
    <property type="match status" value="1"/>
</dbReference>
<gene>
    <name evidence="3" type="ORF">LIER_40971</name>
</gene>
<keyword evidence="4" id="KW-1185">Reference proteome</keyword>
<feature type="domain" description="J" evidence="2">
    <location>
        <begin position="66"/>
        <end position="130"/>
    </location>
</feature>
<feature type="region of interest" description="Disordered" evidence="1">
    <location>
        <begin position="475"/>
        <end position="516"/>
    </location>
</feature>
<feature type="region of interest" description="Disordered" evidence="1">
    <location>
        <begin position="363"/>
        <end position="420"/>
    </location>
</feature>
<dbReference type="PRINTS" id="PR00625">
    <property type="entry name" value="JDOMAIN"/>
</dbReference>
<evidence type="ECO:0000313" key="4">
    <source>
        <dbReference type="Proteomes" id="UP001454036"/>
    </source>
</evidence>
<evidence type="ECO:0000313" key="3">
    <source>
        <dbReference type="EMBL" id="GAA0170495.1"/>
    </source>
</evidence>
<dbReference type="Gene3D" id="1.10.287.110">
    <property type="entry name" value="DnaJ domain"/>
    <property type="match status" value="1"/>
</dbReference>
<protein>
    <recommendedName>
        <fullName evidence="2">J domain-containing protein</fullName>
    </recommendedName>
</protein>
<dbReference type="InterPro" id="IPR056988">
    <property type="entry name" value="Zn_ribbon_pln"/>
</dbReference>
<feature type="compositionally biased region" description="Low complexity" evidence="1">
    <location>
        <begin position="386"/>
        <end position="397"/>
    </location>
</feature>
<feature type="compositionally biased region" description="Polar residues" evidence="1">
    <location>
        <begin position="230"/>
        <end position="242"/>
    </location>
</feature>
<feature type="region of interest" description="Disordered" evidence="1">
    <location>
        <begin position="145"/>
        <end position="182"/>
    </location>
</feature>
<dbReference type="Pfam" id="PF23551">
    <property type="entry name" value="Zn_ribbon_20"/>
    <property type="match status" value="1"/>
</dbReference>
<dbReference type="Proteomes" id="UP001454036">
    <property type="component" value="Unassembled WGS sequence"/>
</dbReference>
<dbReference type="Pfam" id="PF00226">
    <property type="entry name" value="DnaJ"/>
    <property type="match status" value="1"/>
</dbReference>
<organism evidence="3 4">
    <name type="scientific">Lithospermum erythrorhizon</name>
    <name type="common">Purple gromwell</name>
    <name type="synonym">Lithospermum officinale var. erythrorhizon</name>
    <dbReference type="NCBI Taxonomy" id="34254"/>
    <lineage>
        <taxon>Eukaryota</taxon>
        <taxon>Viridiplantae</taxon>
        <taxon>Streptophyta</taxon>
        <taxon>Embryophyta</taxon>
        <taxon>Tracheophyta</taxon>
        <taxon>Spermatophyta</taxon>
        <taxon>Magnoliopsida</taxon>
        <taxon>eudicotyledons</taxon>
        <taxon>Gunneridae</taxon>
        <taxon>Pentapetalae</taxon>
        <taxon>asterids</taxon>
        <taxon>lamiids</taxon>
        <taxon>Boraginales</taxon>
        <taxon>Boraginaceae</taxon>
        <taxon>Boraginoideae</taxon>
        <taxon>Lithospermeae</taxon>
        <taxon>Lithospermum</taxon>
    </lineage>
</organism>
<reference evidence="3 4" key="1">
    <citation type="submission" date="2024-01" db="EMBL/GenBank/DDBJ databases">
        <title>The complete chloroplast genome sequence of Lithospermum erythrorhizon: insights into the phylogenetic relationship among Boraginaceae species and the maternal lineages of purple gromwells.</title>
        <authorList>
            <person name="Okada T."/>
            <person name="Watanabe K."/>
        </authorList>
    </citation>
    <scope>NUCLEOTIDE SEQUENCE [LARGE SCALE GENOMIC DNA]</scope>
</reference>
<name>A0AAV3R5Z1_LITER</name>
<dbReference type="EMBL" id="BAABME010024583">
    <property type="protein sequence ID" value="GAA0170495.1"/>
    <property type="molecule type" value="Genomic_DNA"/>
</dbReference>
<dbReference type="SUPFAM" id="SSF46565">
    <property type="entry name" value="Chaperone J-domain"/>
    <property type="match status" value="1"/>
</dbReference>
<feature type="region of interest" description="Disordered" evidence="1">
    <location>
        <begin position="229"/>
        <end position="312"/>
    </location>
</feature>
<comment type="caution">
    <text evidence="3">The sequence shown here is derived from an EMBL/GenBank/DDBJ whole genome shotgun (WGS) entry which is preliminary data.</text>
</comment>
<dbReference type="AlphaFoldDB" id="A0AAV3R5Z1"/>
<feature type="compositionally biased region" description="Low complexity" evidence="1">
    <location>
        <begin position="243"/>
        <end position="270"/>
    </location>
</feature>
<dbReference type="SMART" id="SM00271">
    <property type="entry name" value="DnaJ"/>
    <property type="match status" value="1"/>
</dbReference>
<dbReference type="PANTHER" id="PTHR44137">
    <property type="entry name" value="BNAC03G44070D PROTEIN"/>
    <property type="match status" value="1"/>
</dbReference>
<dbReference type="PANTHER" id="PTHR44137:SF32">
    <property type="entry name" value="DNAJ HEAT SHOCK AMINO-TERMINAL DOMAIN PROTEIN"/>
    <property type="match status" value="1"/>
</dbReference>
<proteinExistence type="predicted"/>